<dbReference type="eggNOG" id="COG0841">
    <property type="taxonomic scope" value="Bacteria"/>
</dbReference>
<feature type="transmembrane region" description="Helical" evidence="2">
    <location>
        <begin position="854"/>
        <end position="870"/>
    </location>
</feature>
<feature type="transmembrane region" description="Helical" evidence="2">
    <location>
        <begin position="979"/>
        <end position="1001"/>
    </location>
</feature>
<dbReference type="STRING" id="225849.swp_2422"/>
<evidence type="ECO:0000256" key="2">
    <source>
        <dbReference type="SAM" id="Phobius"/>
    </source>
</evidence>
<dbReference type="AlphaFoldDB" id="B8CMA8"/>
<dbReference type="GO" id="GO:0005886">
    <property type="term" value="C:plasma membrane"/>
    <property type="evidence" value="ECO:0007669"/>
    <property type="project" value="TreeGrafter"/>
</dbReference>
<feature type="transmembrane region" description="Helical" evidence="2">
    <location>
        <begin position="395"/>
        <end position="416"/>
    </location>
</feature>
<dbReference type="PANTHER" id="PTHR32063">
    <property type="match status" value="1"/>
</dbReference>
<proteinExistence type="predicted"/>
<dbReference type="Pfam" id="PF00873">
    <property type="entry name" value="ACR_tran"/>
    <property type="match status" value="1"/>
</dbReference>
<feature type="transmembrane region" description="Helical" evidence="2">
    <location>
        <begin position="437"/>
        <end position="455"/>
    </location>
</feature>
<dbReference type="Gene3D" id="3.30.70.1430">
    <property type="entry name" value="Multidrug efflux transporter AcrB pore domain"/>
    <property type="match status" value="2"/>
</dbReference>
<dbReference type="KEGG" id="swp:swp_2422"/>
<dbReference type="Gene3D" id="1.20.1640.10">
    <property type="entry name" value="Multidrug efflux transporter AcrB transmembrane domain"/>
    <property type="match status" value="2"/>
</dbReference>
<evidence type="ECO:0000313" key="4">
    <source>
        <dbReference type="Proteomes" id="UP000000753"/>
    </source>
</evidence>
<accession>B8CMA8</accession>
<feature type="transmembrane region" description="Helical" evidence="2">
    <location>
        <begin position="903"/>
        <end position="924"/>
    </location>
</feature>
<dbReference type="SUPFAM" id="SSF82714">
    <property type="entry name" value="Multidrug efflux transporter AcrB TolC docking domain, DN and DC subdomains"/>
    <property type="match status" value="2"/>
</dbReference>
<keyword evidence="4" id="KW-1185">Reference proteome</keyword>
<dbReference type="OrthoDB" id="9757940at2"/>
<evidence type="ECO:0000256" key="1">
    <source>
        <dbReference type="SAM" id="MobiDB-lite"/>
    </source>
</evidence>
<keyword evidence="2" id="KW-0472">Membrane</keyword>
<keyword evidence="2" id="KW-1133">Transmembrane helix</keyword>
<dbReference type="InterPro" id="IPR027463">
    <property type="entry name" value="AcrB_DN_DC_subdom"/>
</dbReference>
<gene>
    <name evidence="3" type="ordered locus">swp_2422</name>
</gene>
<dbReference type="EMBL" id="CP000472">
    <property type="protein sequence ID" value="ACJ29165.1"/>
    <property type="molecule type" value="Genomic_DNA"/>
</dbReference>
<reference evidence="3 4" key="1">
    <citation type="journal article" date="2008" name="PLoS ONE">
        <title>Environmental adaptation: genomic analysis of the piezotolerant and psychrotolerant deep-sea iron reducing bacterium Shewanella piezotolerans WP3.</title>
        <authorList>
            <person name="Wang F."/>
            <person name="Wang J."/>
            <person name="Jian H."/>
            <person name="Zhang B."/>
            <person name="Li S."/>
            <person name="Wang F."/>
            <person name="Zeng X."/>
            <person name="Gao L."/>
            <person name="Bartlett D.H."/>
            <person name="Yu J."/>
            <person name="Hu S."/>
            <person name="Xiao X."/>
        </authorList>
    </citation>
    <scope>NUCLEOTIDE SEQUENCE [LARGE SCALE GENOMIC DNA]</scope>
    <source>
        <strain evidence="4">WP3 / JCM 13877</strain>
    </source>
</reference>
<dbReference type="Gene3D" id="3.30.70.1440">
    <property type="entry name" value="Multidrug efflux transporter AcrB pore domain"/>
    <property type="match status" value="1"/>
</dbReference>
<dbReference type="Gene3D" id="3.30.70.1320">
    <property type="entry name" value="Multidrug efflux transporter AcrB pore domain like"/>
    <property type="match status" value="1"/>
</dbReference>
<dbReference type="GO" id="GO:0042910">
    <property type="term" value="F:xenobiotic transmembrane transporter activity"/>
    <property type="evidence" value="ECO:0007669"/>
    <property type="project" value="TreeGrafter"/>
</dbReference>
<feature type="transmembrane region" description="Helical" evidence="2">
    <location>
        <begin position="467"/>
        <end position="494"/>
    </location>
</feature>
<dbReference type="SUPFAM" id="SSF82866">
    <property type="entry name" value="Multidrug efflux transporter AcrB transmembrane domain"/>
    <property type="match status" value="2"/>
</dbReference>
<dbReference type="RefSeq" id="WP_020912525.1">
    <property type="nucleotide sequence ID" value="NC_011566.1"/>
</dbReference>
<feature type="transmembrane region" description="Helical" evidence="2">
    <location>
        <begin position="877"/>
        <end position="897"/>
    </location>
</feature>
<dbReference type="SUPFAM" id="SSF82693">
    <property type="entry name" value="Multidrug efflux transporter AcrB pore domain, PN1, PN2, PC1 and PC2 subdomains"/>
    <property type="match status" value="2"/>
</dbReference>
<protein>
    <submittedName>
        <fullName evidence="3">Efflux protein, putative</fullName>
    </submittedName>
</protein>
<dbReference type="HOGENOM" id="CLU_002755_1_2_6"/>
<feature type="transmembrane region" description="Helical" evidence="2">
    <location>
        <begin position="514"/>
        <end position="543"/>
    </location>
</feature>
<feature type="compositionally biased region" description="Polar residues" evidence="1">
    <location>
        <begin position="1020"/>
        <end position="1032"/>
    </location>
</feature>
<sequence>MNLAEFAIRQRLFVIFFSVLCVVVGIISYFELGKLEDPSFTVKSAVVVTLYPGASAKEVEEQVTDKVETKLQEMGAMWKLRSLSRPGSSMIFIDLKETTNSDELPQQWDLLRRKVSDVKLTLPATAQISVVQDEFSEVYGMLFSVYGENAEPEALRQYAKELQRRFKTVDGIKKIELHGVQTQAIYVDLPEERLAQYGISSAQVINQLTTQNLTYDSGSFEASGERIRVQQSSDFKSIEDIKNLTIKGGIGHYSTGLLRLGDIADISLAYKTPATSISRYNGQTAVTLAVSPVKAINVVNLGDTMSQIIAEYQQELPVGIEIGTIAFQPDEVEKSIADFVTNLLESVAIVFAVLLIFMGFKSATIVGGSLLFTILLTFIYMYLAGVDLQRVSLGTFVLALGMLVDNAIVITDLFIVKLNKGVERTKAAIDAVKETSKPLLAATIIAIMGSTPVLFSQTDAGEFASSVFLIICASLLFSWIVAVTLTPLLCWLWIKPKLNNDQQEEKVSRYQQAVVWTVMNPVKAISLVVPLLLVTALAVPYVAVNFIPSSDRPMVFLDYWQPNGGDIAKTSSDMKKIEDWLLQQPEISSISSYVGASAPRFSVTVEPEPFDSSYGQIVINVKDFEGIEPLTKRGESWLAQNFTNSEPRFRALKLATKDKFSIEARFSGKDPAVLHDLSNQAQAIMQANANTKSVRDDWRQQSKVIEPVINQEQARRAGINRTDISLALKRASEGVTLGTLNQGDQLIPISFRSANANLSYLDTLPVKSLLGTHSVPLGQVVDKFELKPEESMIWRRNRVPTITAQADVFDATPAEVRNQIKDQIEAIELPAGYSFEWGGEYYDENRAITDTLSQMPKALLMMVVIMVAMFNGFKQPIIILITLPLAAIGATWTLLLLDKPFGFMALIGAVTLSGMIIKNGIVLMDQIELERAKKIPLREAVKSATLNRTMAISMGALTTALGMIPLISDRLFDQMAATIIGGLAAATLLSLFIMPAFYCLFYRNSEHLEDESKADDNKNNEIALTTATVEQK</sequence>
<feature type="transmembrane region" description="Helical" evidence="2">
    <location>
        <begin position="945"/>
        <end position="967"/>
    </location>
</feature>
<dbReference type="PANTHER" id="PTHR32063:SF18">
    <property type="entry name" value="CATION EFFLUX SYSTEM PROTEIN"/>
    <property type="match status" value="1"/>
</dbReference>
<feature type="transmembrane region" description="Helical" evidence="2">
    <location>
        <begin position="339"/>
        <end position="358"/>
    </location>
</feature>
<feature type="region of interest" description="Disordered" evidence="1">
    <location>
        <begin position="1012"/>
        <end position="1032"/>
    </location>
</feature>
<name>B8CMA8_SHEPW</name>
<feature type="transmembrane region" description="Helical" evidence="2">
    <location>
        <begin position="12"/>
        <end position="30"/>
    </location>
</feature>
<organism evidence="3 4">
    <name type="scientific">Shewanella piezotolerans (strain WP3 / JCM 13877)</name>
    <dbReference type="NCBI Taxonomy" id="225849"/>
    <lineage>
        <taxon>Bacteria</taxon>
        <taxon>Pseudomonadati</taxon>
        <taxon>Pseudomonadota</taxon>
        <taxon>Gammaproteobacteria</taxon>
        <taxon>Alteromonadales</taxon>
        <taxon>Shewanellaceae</taxon>
        <taxon>Shewanella</taxon>
    </lineage>
</organism>
<evidence type="ECO:0000313" key="3">
    <source>
        <dbReference type="EMBL" id="ACJ29165.1"/>
    </source>
</evidence>
<dbReference type="PRINTS" id="PR00702">
    <property type="entry name" value="ACRIFLAVINRP"/>
</dbReference>
<feature type="transmembrane region" description="Helical" evidence="2">
    <location>
        <begin position="365"/>
        <end position="383"/>
    </location>
</feature>
<keyword evidence="2" id="KW-0812">Transmembrane</keyword>
<dbReference type="Gene3D" id="3.30.2090.10">
    <property type="entry name" value="Multidrug efflux transporter AcrB TolC docking domain, DN and DC subdomains"/>
    <property type="match status" value="2"/>
</dbReference>
<dbReference type="Proteomes" id="UP000000753">
    <property type="component" value="Chromosome"/>
</dbReference>
<dbReference type="InterPro" id="IPR001036">
    <property type="entry name" value="Acrflvin-R"/>
</dbReference>